<protein>
    <recommendedName>
        <fullName evidence="6">HSF-type DNA-binding domain-containing protein</fullName>
    </recommendedName>
</protein>
<dbReference type="RefSeq" id="XP_002293194.1">
    <property type="nucleotide sequence ID" value="XM_002293158.1"/>
</dbReference>
<dbReference type="EMBL" id="CM000647">
    <property type="protein sequence ID" value="EED89655.1"/>
    <property type="molecule type" value="Genomic_DNA"/>
</dbReference>
<feature type="region of interest" description="Disordered" evidence="5">
    <location>
        <begin position="263"/>
        <end position="283"/>
    </location>
</feature>
<evidence type="ECO:0000313" key="7">
    <source>
        <dbReference type="EMBL" id="EED89655.1"/>
    </source>
</evidence>
<feature type="region of interest" description="Disordered" evidence="5">
    <location>
        <begin position="376"/>
        <end position="405"/>
    </location>
</feature>
<feature type="compositionally biased region" description="Polar residues" evidence="5">
    <location>
        <begin position="342"/>
        <end position="360"/>
    </location>
</feature>
<dbReference type="PaxDb" id="35128-Thaps9086"/>
<dbReference type="FunFam" id="1.10.10.10:FF:001242">
    <property type="entry name" value="HSF33, heat shock transcription factor DNA-binding domain-containing protein, DNA binding, transcription factor"/>
    <property type="match status" value="1"/>
</dbReference>
<proteinExistence type="inferred from homology"/>
<dbReference type="PANTHER" id="PTHR10015:SF206">
    <property type="entry name" value="HSF-TYPE DNA-BINDING DOMAIN-CONTAINING PROTEIN"/>
    <property type="match status" value="1"/>
</dbReference>
<dbReference type="GO" id="GO:0043565">
    <property type="term" value="F:sequence-specific DNA binding"/>
    <property type="evidence" value="ECO:0007669"/>
    <property type="project" value="InterPro"/>
</dbReference>
<feature type="region of interest" description="Disordered" evidence="5">
    <location>
        <begin position="122"/>
        <end position="169"/>
    </location>
</feature>
<dbReference type="GO" id="GO:0005634">
    <property type="term" value="C:nucleus"/>
    <property type="evidence" value="ECO:0007669"/>
    <property type="project" value="UniProtKB-SubCell"/>
</dbReference>
<reference evidence="7 8" key="2">
    <citation type="journal article" date="2008" name="Nature">
        <title>The Phaeodactylum genome reveals the evolutionary history of diatom genomes.</title>
        <authorList>
            <person name="Bowler C."/>
            <person name="Allen A.E."/>
            <person name="Badger J.H."/>
            <person name="Grimwood J."/>
            <person name="Jabbari K."/>
            <person name="Kuo A."/>
            <person name="Maheswari U."/>
            <person name="Martens C."/>
            <person name="Maumus F."/>
            <person name="Otillar R.P."/>
            <person name="Rayko E."/>
            <person name="Salamov A."/>
            <person name="Vandepoele K."/>
            <person name="Beszteri B."/>
            <person name="Gruber A."/>
            <person name="Heijde M."/>
            <person name="Katinka M."/>
            <person name="Mock T."/>
            <person name="Valentin K."/>
            <person name="Verret F."/>
            <person name="Berges J.A."/>
            <person name="Brownlee C."/>
            <person name="Cadoret J.P."/>
            <person name="Chiovitti A."/>
            <person name="Choi C.J."/>
            <person name="Coesel S."/>
            <person name="De Martino A."/>
            <person name="Detter J.C."/>
            <person name="Durkin C."/>
            <person name="Falciatore A."/>
            <person name="Fournet J."/>
            <person name="Haruta M."/>
            <person name="Huysman M.J."/>
            <person name="Jenkins B.D."/>
            <person name="Jiroutova K."/>
            <person name="Jorgensen R.E."/>
            <person name="Joubert Y."/>
            <person name="Kaplan A."/>
            <person name="Kroger N."/>
            <person name="Kroth P.G."/>
            <person name="La Roche J."/>
            <person name="Lindquist E."/>
            <person name="Lommer M."/>
            <person name="Martin-Jezequel V."/>
            <person name="Lopez P.J."/>
            <person name="Lucas S."/>
            <person name="Mangogna M."/>
            <person name="McGinnis K."/>
            <person name="Medlin L.K."/>
            <person name="Montsant A."/>
            <person name="Oudot-Le Secq M.P."/>
            <person name="Napoli C."/>
            <person name="Obornik M."/>
            <person name="Parker M.S."/>
            <person name="Petit J.L."/>
            <person name="Porcel B.M."/>
            <person name="Poulsen N."/>
            <person name="Robison M."/>
            <person name="Rychlewski L."/>
            <person name="Rynearson T.A."/>
            <person name="Schmutz J."/>
            <person name="Shapiro H."/>
            <person name="Siaut M."/>
            <person name="Stanley M."/>
            <person name="Sussman M.R."/>
            <person name="Taylor A.R."/>
            <person name="Vardi A."/>
            <person name="von Dassow P."/>
            <person name="Vyverman W."/>
            <person name="Willis A."/>
            <person name="Wyrwicz L.S."/>
            <person name="Rokhsar D.S."/>
            <person name="Weissenbach J."/>
            <person name="Armbrust E.V."/>
            <person name="Green B.R."/>
            <person name="Van de Peer Y."/>
            <person name="Grigoriev I.V."/>
        </authorList>
    </citation>
    <scope>NUCLEOTIDE SEQUENCE [LARGE SCALE GENOMIC DNA]</scope>
    <source>
        <strain evidence="7 8">CCMP1335</strain>
    </source>
</reference>
<evidence type="ECO:0000256" key="5">
    <source>
        <dbReference type="SAM" id="MobiDB-lite"/>
    </source>
</evidence>
<gene>
    <name evidence="7" type="ORF">THAPSDRAFT_9086</name>
</gene>
<feature type="region of interest" description="Disordered" evidence="5">
    <location>
        <begin position="339"/>
        <end position="360"/>
    </location>
</feature>
<dbReference type="SUPFAM" id="SSF46785">
    <property type="entry name" value="Winged helix' DNA-binding domain"/>
    <property type="match status" value="1"/>
</dbReference>
<keyword evidence="2" id="KW-0238">DNA-binding</keyword>
<accession>B8CAB7</accession>
<keyword evidence="8" id="KW-1185">Reference proteome</keyword>
<keyword evidence="3" id="KW-0539">Nucleus</keyword>
<evidence type="ECO:0000256" key="1">
    <source>
        <dbReference type="ARBA" id="ARBA00004123"/>
    </source>
</evidence>
<dbReference type="InterPro" id="IPR036390">
    <property type="entry name" value="WH_DNA-bd_sf"/>
</dbReference>
<dbReference type="InParanoid" id="B8CAB7"/>
<feature type="domain" description="HSF-type DNA-binding" evidence="6">
    <location>
        <begin position="16"/>
        <end position="211"/>
    </location>
</feature>
<dbReference type="Gene3D" id="1.10.10.10">
    <property type="entry name" value="Winged helix-like DNA-binding domain superfamily/Winged helix DNA-binding domain"/>
    <property type="match status" value="1"/>
</dbReference>
<dbReference type="GeneID" id="7445825"/>
<comment type="subcellular location">
    <subcellularLocation>
        <location evidence="1">Nucleus</location>
    </subcellularLocation>
</comment>
<dbReference type="KEGG" id="tps:THAPSDRAFT_9086"/>
<dbReference type="InterPro" id="IPR036388">
    <property type="entry name" value="WH-like_DNA-bd_sf"/>
</dbReference>
<dbReference type="GO" id="GO:0003700">
    <property type="term" value="F:DNA-binding transcription factor activity"/>
    <property type="evidence" value="ECO:0007669"/>
    <property type="project" value="InterPro"/>
</dbReference>
<dbReference type="Pfam" id="PF00447">
    <property type="entry name" value="HSF_DNA-bind"/>
    <property type="match status" value="1"/>
</dbReference>
<name>B8CAB7_THAPS</name>
<comment type="similarity">
    <text evidence="4">Belongs to the HSF family.</text>
</comment>
<dbReference type="PANTHER" id="PTHR10015">
    <property type="entry name" value="HEAT SHOCK TRANSCRIPTION FACTOR"/>
    <property type="match status" value="1"/>
</dbReference>
<dbReference type="HOGENOM" id="CLU_680628_0_0_1"/>
<evidence type="ECO:0000313" key="8">
    <source>
        <dbReference type="Proteomes" id="UP000001449"/>
    </source>
</evidence>
<evidence type="ECO:0000259" key="6">
    <source>
        <dbReference type="SMART" id="SM00415"/>
    </source>
</evidence>
<feature type="compositionally biased region" description="Polar residues" evidence="5">
    <location>
        <begin position="132"/>
        <end position="144"/>
    </location>
</feature>
<feature type="compositionally biased region" description="Polar residues" evidence="5">
    <location>
        <begin position="157"/>
        <end position="169"/>
    </location>
</feature>
<dbReference type="AlphaFoldDB" id="B8CAB7"/>
<dbReference type="SMART" id="SM00415">
    <property type="entry name" value="HSF"/>
    <property type="match status" value="1"/>
</dbReference>
<dbReference type="InterPro" id="IPR000232">
    <property type="entry name" value="HSF_DNA-bd"/>
</dbReference>
<organism evidence="7 8">
    <name type="scientific">Thalassiosira pseudonana</name>
    <name type="common">Marine diatom</name>
    <name type="synonym">Cyclotella nana</name>
    <dbReference type="NCBI Taxonomy" id="35128"/>
    <lineage>
        <taxon>Eukaryota</taxon>
        <taxon>Sar</taxon>
        <taxon>Stramenopiles</taxon>
        <taxon>Ochrophyta</taxon>
        <taxon>Bacillariophyta</taxon>
        <taxon>Coscinodiscophyceae</taxon>
        <taxon>Thalassiosirophycidae</taxon>
        <taxon>Thalassiosirales</taxon>
        <taxon>Thalassiosiraceae</taxon>
        <taxon>Thalassiosira</taxon>
    </lineage>
</organism>
<dbReference type="Proteomes" id="UP000001449">
    <property type="component" value="Chromosome 12"/>
</dbReference>
<feature type="compositionally biased region" description="Low complexity" evidence="5">
    <location>
        <begin position="228"/>
        <end position="246"/>
    </location>
</feature>
<evidence type="ECO:0000256" key="2">
    <source>
        <dbReference type="ARBA" id="ARBA00023125"/>
    </source>
</evidence>
<dbReference type="OMA" id="RQAPEND"/>
<feature type="region of interest" description="Disordered" evidence="5">
    <location>
        <begin position="305"/>
        <end position="326"/>
    </location>
</feature>
<feature type="compositionally biased region" description="Low complexity" evidence="5">
    <location>
        <begin position="383"/>
        <end position="394"/>
    </location>
</feature>
<feature type="region of interest" description="Disordered" evidence="5">
    <location>
        <begin position="228"/>
        <end position="249"/>
    </location>
</feature>
<dbReference type="eggNOG" id="ENOG502SF53">
    <property type="taxonomic scope" value="Eukaryota"/>
</dbReference>
<evidence type="ECO:0000256" key="3">
    <source>
        <dbReference type="ARBA" id="ARBA00023242"/>
    </source>
</evidence>
<evidence type="ECO:0000256" key="4">
    <source>
        <dbReference type="RuleBase" id="RU004020"/>
    </source>
</evidence>
<reference evidence="7 8" key="1">
    <citation type="journal article" date="2004" name="Science">
        <title>The genome of the diatom Thalassiosira pseudonana: ecology, evolution, and metabolism.</title>
        <authorList>
            <person name="Armbrust E.V."/>
            <person name="Berges J.A."/>
            <person name="Bowler C."/>
            <person name="Green B.R."/>
            <person name="Martinez D."/>
            <person name="Putnam N.H."/>
            <person name="Zhou S."/>
            <person name="Allen A.E."/>
            <person name="Apt K.E."/>
            <person name="Bechner M."/>
            <person name="Brzezinski M.A."/>
            <person name="Chaal B.K."/>
            <person name="Chiovitti A."/>
            <person name="Davis A.K."/>
            <person name="Demarest M.S."/>
            <person name="Detter J.C."/>
            <person name="Glavina T."/>
            <person name="Goodstein D."/>
            <person name="Hadi M.Z."/>
            <person name="Hellsten U."/>
            <person name="Hildebrand M."/>
            <person name="Jenkins B.D."/>
            <person name="Jurka J."/>
            <person name="Kapitonov V.V."/>
            <person name="Kroger N."/>
            <person name="Lau W.W."/>
            <person name="Lane T.W."/>
            <person name="Larimer F.W."/>
            <person name="Lippmeier J.C."/>
            <person name="Lucas S."/>
            <person name="Medina M."/>
            <person name="Montsant A."/>
            <person name="Obornik M."/>
            <person name="Parker M.S."/>
            <person name="Palenik B."/>
            <person name="Pazour G.J."/>
            <person name="Richardson P.M."/>
            <person name="Rynearson T.A."/>
            <person name="Saito M.A."/>
            <person name="Schwartz D.C."/>
            <person name="Thamatrakoln K."/>
            <person name="Valentin K."/>
            <person name="Vardi A."/>
            <person name="Wilkerson F.P."/>
            <person name="Rokhsar D.S."/>
        </authorList>
    </citation>
    <scope>NUCLEOTIDE SEQUENCE [LARGE SCALE GENOMIC DNA]</scope>
    <source>
        <strain evidence="7 8">CCMP1335</strain>
    </source>
</reference>
<sequence length="405" mass="43424">MSSSNNEDDSPIVAGTVPEFLYQLMKMLTDNNREIIEWNGTVGSFGRHGGDSGRIEVHNPHRMEEEVLSRYFRHSKYSSFQRQLNYFGFKKVAGKGKMAPCSYVNEETTCDLQSLLLVRRKGSAKDNDAKTSKGSAVPSGTSSRPAEKKKRQAPENDVQQATAQPMSSTIVASAVETKRTRGAQPTTTCTSNSNPGFSSNYKVAIGKGIRHQLNGFLKGSNSGNSLGTAVTSSTATANSMMPTSSSETVNNYTMTSSAYASAQNALPSASPPAEPMRFFDPSELGMGVESDSLSQLKSNFAAANSAATTSSVDRESPSNSSDGGLDSLVNLAMVPVLDDSHNSNVNTNDSPSETPSTNNAYVGRSMLRRDDSLINLAASLPRSSPSEDQQQSDSFNFIDFPNHLS</sequence>